<dbReference type="EMBL" id="CAJHIA010000025">
    <property type="protein sequence ID" value="CAD6447352.1"/>
    <property type="molecule type" value="Genomic_DNA"/>
</dbReference>
<name>A0A8H2VZ39_9HELO</name>
<reference evidence="2" key="1">
    <citation type="submission" date="2020-10" db="EMBL/GenBank/DDBJ databases">
        <authorList>
            <person name="Kusch S."/>
        </authorList>
    </citation>
    <scope>NUCLEOTIDE SEQUENCE</scope>
    <source>
        <strain evidence="2">SwB9</strain>
    </source>
</reference>
<feature type="compositionally biased region" description="Basic and acidic residues" evidence="1">
    <location>
        <begin position="190"/>
        <end position="209"/>
    </location>
</feature>
<accession>A0A8H2VZ39</accession>
<proteinExistence type="predicted"/>
<protein>
    <submittedName>
        <fullName evidence="2">1bec60db-e3ce-4f37-b6fc-ece6d3c9c4dd</fullName>
    </submittedName>
</protein>
<dbReference type="AlphaFoldDB" id="A0A8H2VZ39"/>
<sequence>MTQQTPTPDLTPKPPIDILNTTWTTITTTMPSRSLSSSTSPSPSPSPFVSGSQSRSLPANVVFAPSTLYIFLADIGHDSLISAYFASSPPTSIPFLAPVTGTIFHITNPTGPWTYQSHTLPLTHLSKFIPTLLFILKLCPIDIILHQALSSRLSILGLETQLLSSMPSGSPPISTPDTQDSIPTSTSSLKETENEKDENEKEKEKEIETKQEITTQTWITQTLQILEEEGYISFPENLRLSSKLVVECIESEAVAGAGWHRMRGTVGWERSAWVGE</sequence>
<feature type="region of interest" description="Disordered" evidence="1">
    <location>
        <begin position="30"/>
        <end position="54"/>
    </location>
</feature>
<evidence type="ECO:0000256" key="1">
    <source>
        <dbReference type="SAM" id="MobiDB-lite"/>
    </source>
</evidence>
<feature type="region of interest" description="Disordered" evidence="1">
    <location>
        <begin position="166"/>
        <end position="209"/>
    </location>
</feature>
<gene>
    <name evidence="2" type="ORF">SCLTRI_LOCUS7143</name>
</gene>
<dbReference type="OrthoDB" id="3016366at2759"/>
<evidence type="ECO:0000313" key="2">
    <source>
        <dbReference type="EMBL" id="CAD6447352.1"/>
    </source>
</evidence>
<comment type="caution">
    <text evidence="2">The sequence shown here is derived from an EMBL/GenBank/DDBJ whole genome shotgun (WGS) entry which is preliminary data.</text>
</comment>
<evidence type="ECO:0000313" key="3">
    <source>
        <dbReference type="Proteomes" id="UP000624404"/>
    </source>
</evidence>
<dbReference type="Proteomes" id="UP000624404">
    <property type="component" value="Unassembled WGS sequence"/>
</dbReference>
<organism evidence="2 3">
    <name type="scientific">Sclerotinia trifoliorum</name>
    <dbReference type="NCBI Taxonomy" id="28548"/>
    <lineage>
        <taxon>Eukaryota</taxon>
        <taxon>Fungi</taxon>
        <taxon>Dikarya</taxon>
        <taxon>Ascomycota</taxon>
        <taxon>Pezizomycotina</taxon>
        <taxon>Leotiomycetes</taxon>
        <taxon>Helotiales</taxon>
        <taxon>Sclerotiniaceae</taxon>
        <taxon>Sclerotinia</taxon>
    </lineage>
</organism>
<keyword evidence="3" id="KW-1185">Reference proteome</keyword>
<feature type="compositionally biased region" description="Polar residues" evidence="1">
    <location>
        <begin position="175"/>
        <end position="189"/>
    </location>
</feature>